<feature type="region of interest" description="Disordered" evidence="8">
    <location>
        <begin position="221"/>
        <end position="244"/>
    </location>
</feature>
<evidence type="ECO:0000256" key="1">
    <source>
        <dbReference type="ARBA" id="ARBA00005156"/>
    </source>
</evidence>
<dbReference type="AlphaFoldDB" id="A0A843V8Z9"/>
<keyword evidence="3" id="KW-0408">Iron</keyword>
<dbReference type="SUPFAM" id="SSF144217">
    <property type="entry name" value="CSL zinc finger"/>
    <property type="match status" value="1"/>
</dbReference>
<dbReference type="GO" id="GO:0046872">
    <property type="term" value="F:metal ion binding"/>
    <property type="evidence" value="ECO:0007669"/>
    <property type="project" value="UniProtKB-KW"/>
</dbReference>
<keyword evidence="2" id="KW-0479">Metal-binding</keyword>
<dbReference type="GO" id="GO:0017183">
    <property type="term" value="P:protein histidyl modification to diphthamide"/>
    <property type="evidence" value="ECO:0007669"/>
    <property type="project" value="InterPro"/>
</dbReference>
<feature type="non-terminal residue" evidence="10">
    <location>
        <position position="1"/>
    </location>
</feature>
<dbReference type="PANTHER" id="PTHR21454">
    <property type="entry name" value="DPH3 HOMOLOG-RELATED"/>
    <property type="match status" value="1"/>
</dbReference>
<feature type="compositionally biased region" description="Basic and acidic residues" evidence="8">
    <location>
        <begin position="93"/>
        <end position="102"/>
    </location>
</feature>
<comment type="caution">
    <text evidence="10">The sequence shown here is derived from an EMBL/GenBank/DDBJ whole genome shotgun (WGS) entry which is preliminary data.</text>
</comment>
<organism evidence="10 11">
    <name type="scientific">Colocasia esculenta</name>
    <name type="common">Wild taro</name>
    <name type="synonym">Arum esculentum</name>
    <dbReference type="NCBI Taxonomy" id="4460"/>
    <lineage>
        <taxon>Eukaryota</taxon>
        <taxon>Viridiplantae</taxon>
        <taxon>Streptophyta</taxon>
        <taxon>Embryophyta</taxon>
        <taxon>Tracheophyta</taxon>
        <taxon>Spermatophyta</taxon>
        <taxon>Magnoliopsida</taxon>
        <taxon>Liliopsida</taxon>
        <taxon>Araceae</taxon>
        <taxon>Aroideae</taxon>
        <taxon>Colocasieae</taxon>
        <taxon>Colocasia</taxon>
    </lineage>
</organism>
<comment type="similarity">
    <text evidence="4">Belongs to the DPH3 family.</text>
</comment>
<reference evidence="10" key="1">
    <citation type="submission" date="2017-07" db="EMBL/GenBank/DDBJ databases">
        <title>Taro Niue Genome Assembly and Annotation.</title>
        <authorList>
            <person name="Atibalentja N."/>
            <person name="Keating K."/>
            <person name="Fields C.J."/>
        </authorList>
    </citation>
    <scope>NUCLEOTIDE SEQUENCE</scope>
    <source>
        <strain evidence="10">Niue_2</strain>
        <tissue evidence="10">Leaf</tissue>
    </source>
</reference>
<dbReference type="PROSITE" id="PS51074">
    <property type="entry name" value="DPH_MB"/>
    <property type="match status" value="1"/>
</dbReference>
<dbReference type="FunFam" id="3.10.660.10:FF:000001">
    <property type="entry name" value="Diphthamide biosynthesis 3"/>
    <property type="match status" value="1"/>
</dbReference>
<dbReference type="GO" id="GO:0005829">
    <property type="term" value="C:cytosol"/>
    <property type="evidence" value="ECO:0007669"/>
    <property type="project" value="TreeGrafter"/>
</dbReference>
<dbReference type="Gene3D" id="3.10.660.10">
    <property type="entry name" value="DPH Zinc finger"/>
    <property type="match status" value="1"/>
</dbReference>
<evidence type="ECO:0000256" key="3">
    <source>
        <dbReference type="ARBA" id="ARBA00023004"/>
    </source>
</evidence>
<comment type="catalytic activity">
    <reaction evidence="7">
        <text>2 [3Fe-4S](0)-[protein] + 2 Fe(2+)-[Dph3] + NADH = 2 [4Fe-4S](1+)-[protein] + 2 [Dph3] + NAD(+) + H(+)</text>
        <dbReference type="Rhea" id="RHEA:71239"/>
        <dbReference type="Rhea" id="RHEA-COMP:17997"/>
        <dbReference type="Rhea" id="RHEA-COMP:17998"/>
        <dbReference type="Rhea" id="RHEA-COMP:18001"/>
        <dbReference type="Rhea" id="RHEA-COMP:18002"/>
        <dbReference type="ChEBI" id="CHEBI:15378"/>
        <dbReference type="ChEBI" id="CHEBI:29033"/>
        <dbReference type="ChEBI" id="CHEBI:33723"/>
        <dbReference type="ChEBI" id="CHEBI:47402"/>
        <dbReference type="ChEBI" id="CHEBI:57540"/>
        <dbReference type="ChEBI" id="CHEBI:57945"/>
        <dbReference type="ChEBI" id="CHEBI:83228"/>
    </reaction>
</comment>
<evidence type="ECO:0000256" key="4">
    <source>
        <dbReference type="ARBA" id="ARBA00024032"/>
    </source>
</evidence>
<accession>A0A843V8Z9</accession>
<comment type="catalytic activity">
    <reaction evidence="5">
        <text>[3Fe-4S](1+)-[protein] + Fe(2+)-[Dph3] = [3Fe-4S](0)-[protein] + Fe(3+)-[Dph3]</text>
        <dbReference type="Rhea" id="RHEA:71235"/>
        <dbReference type="Rhea" id="RHEA-COMP:17996"/>
        <dbReference type="Rhea" id="RHEA-COMP:17997"/>
        <dbReference type="Rhea" id="RHEA-COMP:18002"/>
        <dbReference type="Rhea" id="RHEA-COMP:18003"/>
        <dbReference type="ChEBI" id="CHEBI:29033"/>
        <dbReference type="ChEBI" id="CHEBI:29034"/>
        <dbReference type="ChEBI" id="CHEBI:33751"/>
        <dbReference type="ChEBI" id="CHEBI:47402"/>
        <dbReference type="ChEBI" id="CHEBI:83228"/>
    </reaction>
</comment>
<evidence type="ECO:0000256" key="8">
    <source>
        <dbReference type="SAM" id="MobiDB-lite"/>
    </source>
</evidence>
<dbReference type="EMBL" id="NMUH01001120">
    <property type="protein sequence ID" value="MQL89123.1"/>
    <property type="molecule type" value="Genomic_DNA"/>
</dbReference>
<dbReference type="Pfam" id="PF05207">
    <property type="entry name" value="Zn_ribbon_CSL"/>
    <property type="match status" value="1"/>
</dbReference>
<dbReference type="InterPro" id="IPR044248">
    <property type="entry name" value="DPH3/4-like"/>
</dbReference>
<evidence type="ECO:0000256" key="6">
    <source>
        <dbReference type="ARBA" id="ARBA00041070"/>
    </source>
</evidence>
<keyword evidence="11" id="KW-1185">Reference proteome</keyword>
<feature type="region of interest" description="Disordered" evidence="8">
    <location>
        <begin position="93"/>
        <end position="136"/>
    </location>
</feature>
<dbReference type="PANTHER" id="PTHR21454:SF31">
    <property type="entry name" value="DIPHTHAMIDE BIOSYNTHESIS PROTEIN 3"/>
    <property type="match status" value="1"/>
</dbReference>
<proteinExistence type="inferred from homology"/>
<sequence length="244" mass="26737">LLPTPVAGGVRRRRRRTRRRRGSGGGRISMSYDDVEIEDMEWNEELKAFTYPCPCGDVFQITREELLAGEEIARCPSCSLYITVVYNPEDFADGPRKEKGVEPPKQQPQPTPKSWKKEAQPLGSSGSGHLPRQGGSWDKGEGFPNIFLGSTASRNPEEGIFGSFLGLPKESFTGSFDPFGEFPKGIQELGVNALDAKISSMRPTILPSNFLNGQTLPLSSSVQNSLVGDTPLEETVESDSERGE</sequence>
<dbReference type="InterPro" id="IPR007872">
    <property type="entry name" value="DPH_MB_dom"/>
</dbReference>
<evidence type="ECO:0000256" key="2">
    <source>
        <dbReference type="ARBA" id="ARBA00022723"/>
    </source>
</evidence>
<dbReference type="InterPro" id="IPR036671">
    <property type="entry name" value="DPH_MB_sf"/>
</dbReference>
<feature type="domain" description="DPH-type MB" evidence="9">
    <location>
        <begin position="31"/>
        <end position="87"/>
    </location>
</feature>
<protein>
    <recommendedName>
        <fullName evidence="6">Diphthamide biosynthesis protein 3</fullName>
    </recommendedName>
</protein>
<feature type="compositionally biased region" description="Basic residues" evidence="8">
    <location>
        <begin position="10"/>
        <end position="22"/>
    </location>
</feature>
<name>A0A843V8Z9_COLES</name>
<gene>
    <name evidence="10" type="ORF">Taro_021699</name>
</gene>
<comment type="pathway">
    <text evidence="1">Protein modification; peptidyl-diphthamide biosynthesis.</text>
</comment>
<evidence type="ECO:0000313" key="10">
    <source>
        <dbReference type="EMBL" id="MQL89123.1"/>
    </source>
</evidence>
<evidence type="ECO:0000256" key="5">
    <source>
        <dbReference type="ARBA" id="ARBA00036267"/>
    </source>
</evidence>
<dbReference type="Proteomes" id="UP000652761">
    <property type="component" value="Unassembled WGS sequence"/>
</dbReference>
<evidence type="ECO:0000256" key="7">
    <source>
        <dbReference type="ARBA" id="ARBA00048125"/>
    </source>
</evidence>
<evidence type="ECO:0000313" key="11">
    <source>
        <dbReference type="Proteomes" id="UP000652761"/>
    </source>
</evidence>
<feature type="region of interest" description="Disordered" evidence="8">
    <location>
        <begin position="1"/>
        <end position="27"/>
    </location>
</feature>
<evidence type="ECO:0000259" key="9">
    <source>
        <dbReference type="PROSITE" id="PS51074"/>
    </source>
</evidence>
<dbReference type="OrthoDB" id="66964at2759"/>